<accession>A0A328WVB7</accession>
<reference evidence="2 3" key="1">
    <citation type="submission" date="2018-06" db="EMBL/GenBank/DDBJ databases">
        <title>Genomic Encyclopedia of Type Strains, Phase III (KMG-III): the genomes of soil and plant-associated and newly described type strains.</title>
        <authorList>
            <person name="Whitman W."/>
        </authorList>
    </citation>
    <scope>NUCLEOTIDE SEQUENCE [LARGE SCALE GENOMIC DNA]</scope>
    <source>
        <strain evidence="2 3">CGMCC 1.12504</strain>
    </source>
</reference>
<evidence type="ECO:0000256" key="1">
    <source>
        <dbReference type="SAM" id="SignalP"/>
    </source>
</evidence>
<feature type="signal peptide" evidence="1">
    <location>
        <begin position="1"/>
        <end position="18"/>
    </location>
</feature>
<gene>
    <name evidence="2" type="ORF">B0I10_104208</name>
</gene>
<sequence>MKKIILLFSFIPFLFAFQCEDDVACGNFVEFENPNLITIENPQAIYQLGDTLWLASSVNRLQTNTNSNTVIDLFQLDESLSYYIELKKASAFNGFNYINLNENSIVIDTGGAFYNTFILLKEADHFVSRAGIKLLESGSYTVNIYNVASYNPERQGCNFKVISMLTNFAGLENNSFTFEVE</sequence>
<comment type="caution">
    <text evidence="2">The sequence shown here is derived from an EMBL/GenBank/DDBJ whole genome shotgun (WGS) entry which is preliminary data.</text>
</comment>
<dbReference type="EMBL" id="QLSV01000004">
    <property type="protein sequence ID" value="RAR49066.1"/>
    <property type="molecule type" value="Genomic_DNA"/>
</dbReference>
<protein>
    <recommendedName>
        <fullName evidence="4">Gliding motility-associated-like protein</fullName>
    </recommendedName>
</protein>
<dbReference type="AlphaFoldDB" id="A0A328WVB7"/>
<name>A0A328WVB7_9FLAO</name>
<organism evidence="2 3">
    <name type="scientific">Flavobacterium lacus</name>
    <dbReference type="NCBI Taxonomy" id="1353778"/>
    <lineage>
        <taxon>Bacteria</taxon>
        <taxon>Pseudomonadati</taxon>
        <taxon>Bacteroidota</taxon>
        <taxon>Flavobacteriia</taxon>
        <taxon>Flavobacteriales</taxon>
        <taxon>Flavobacteriaceae</taxon>
        <taxon>Flavobacterium</taxon>
    </lineage>
</organism>
<evidence type="ECO:0000313" key="2">
    <source>
        <dbReference type="EMBL" id="RAR49066.1"/>
    </source>
</evidence>
<keyword evidence="1" id="KW-0732">Signal</keyword>
<dbReference type="RefSeq" id="WP_112085518.1">
    <property type="nucleotide sequence ID" value="NZ_QLSV01000004.1"/>
</dbReference>
<proteinExistence type="predicted"/>
<evidence type="ECO:0008006" key="4">
    <source>
        <dbReference type="Google" id="ProtNLM"/>
    </source>
</evidence>
<keyword evidence="3" id="KW-1185">Reference proteome</keyword>
<feature type="chain" id="PRO_5016452358" description="Gliding motility-associated-like protein" evidence="1">
    <location>
        <begin position="19"/>
        <end position="181"/>
    </location>
</feature>
<dbReference type="OrthoDB" id="1358027at2"/>
<evidence type="ECO:0000313" key="3">
    <source>
        <dbReference type="Proteomes" id="UP000249518"/>
    </source>
</evidence>
<dbReference type="Proteomes" id="UP000249518">
    <property type="component" value="Unassembled WGS sequence"/>
</dbReference>